<dbReference type="InterPro" id="IPR055247">
    <property type="entry name" value="InsJ-like_HTH"/>
</dbReference>
<dbReference type="EMBL" id="FRCP01000020">
    <property type="protein sequence ID" value="SHM88237.1"/>
    <property type="molecule type" value="Genomic_DNA"/>
</dbReference>
<dbReference type="InterPro" id="IPR010921">
    <property type="entry name" value="Trp_repressor/repl_initiator"/>
</dbReference>
<dbReference type="PANTHER" id="PTHR33795:SF1">
    <property type="entry name" value="INSERTION ELEMENT IS150 PROTEIN INSJ"/>
    <property type="match status" value="1"/>
</dbReference>
<dbReference type="PANTHER" id="PTHR33795">
    <property type="entry name" value="INSERTION ELEMENT IS150 PROTEIN INSJ"/>
    <property type="match status" value="1"/>
</dbReference>
<dbReference type="GO" id="GO:0043565">
    <property type="term" value="F:sequence-specific DNA binding"/>
    <property type="evidence" value="ECO:0007669"/>
    <property type="project" value="InterPro"/>
</dbReference>
<accession>A0A1M7MD17</accession>
<evidence type="ECO:0000313" key="4">
    <source>
        <dbReference type="EMBL" id="SHM88237.1"/>
    </source>
</evidence>
<name>A0A1M7MD17_9FIRM</name>
<dbReference type="RefSeq" id="WP_073290126.1">
    <property type="nucleotide sequence ID" value="NZ_FRCP01000020.1"/>
</dbReference>
<dbReference type="STRING" id="1120996.SAMN02746066_03735"/>
<keyword evidence="5" id="KW-1185">Reference proteome</keyword>
<evidence type="ECO:0000256" key="2">
    <source>
        <dbReference type="SAM" id="Coils"/>
    </source>
</evidence>
<keyword evidence="2" id="KW-0175">Coiled coil</keyword>
<gene>
    <name evidence="4" type="ORF">SAMN02746066_03735</name>
</gene>
<dbReference type="Gene3D" id="1.10.10.10">
    <property type="entry name" value="Winged helix-like DNA-binding domain superfamily/Winged helix DNA-binding domain"/>
    <property type="match status" value="2"/>
</dbReference>
<dbReference type="Proteomes" id="UP000184038">
    <property type="component" value="Unassembled WGS sequence"/>
</dbReference>
<evidence type="ECO:0000313" key="5">
    <source>
        <dbReference type="Proteomes" id="UP000184038"/>
    </source>
</evidence>
<proteinExistence type="inferred from homology"/>
<protein>
    <submittedName>
        <fullName evidence="4">Transposase and inactivated derivatives</fullName>
    </submittedName>
</protein>
<dbReference type="SUPFAM" id="SSF48295">
    <property type="entry name" value="TrpR-like"/>
    <property type="match status" value="2"/>
</dbReference>
<feature type="coiled-coil region" evidence="2">
    <location>
        <begin position="191"/>
        <end position="221"/>
    </location>
</feature>
<evidence type="ECO:0000256" key="1">
    <source>
        <dbReference type="ARBA" id="ARBA00038232"/>
    </source>
</evidence>
<reference evidence="4 5" key="1">
    <citation type="submission" date="2016-11" db="EMBL/GenBank/DDBJ databases">
        <authorList>
            <person name="Jaros S."/>
            <person name="Januszkiewicz K."/>
            <person name="Wedrychowicz H."/>
        </authorList>
    </citation>
    <scope>NUCLEOTIDE SEQUENCE [LARGE SCALE GENOMIC DNA]</scope>
    <source>
        <strain evidence="4 5">DSM 15930</strain>
    </source>
</reference>
<evidence type="ECO:0000259" key="3">
    <source>
        <dbReference type="Pfam" id="PF13518"/>
    </source>
</evidence>
<dbReference type="InterPro" id="IPR052057">
    <property type="entry name" value="IS150/IS1296_orfA-like"/>
</dbReference>
<dbReference type="Pfam" id="PF13518">
    <property type="entry name" value="HTH_28"/>
    <property type="match status" value="3"/>
</dbReference>
<comment type="similarity">
    <text evidence="1">Belongs to the IS150/IS1296 orfA family.</text>
</comment>
<sequence>MSRKSKIDPVEKVKIVERYLCGELNIIQASSILGVVHSSVQSWVRLYKSEGPTALLNQSKNRSYSKEVKINAVNDYLNENGSLNDICKKYNIRSNKQLRSWIKVYNSGRVLKKSTGGAFMKTAKITTPEERLTIVKDCLTNDKNYGAMAIKYNCSYQQVRNWVNKYEELGFKGLEDRRGHRIGSLPSRSPEEELRDKIAELERMNSDLQMENDLLKKVRELERRDLYH</sequence>
<dbReference type="SUPFAM" id="SSF46689">
    <property type="entry name" value="Homeodomain-like"/>
    <property type="match status" value="1"/>
</dbReference>
<organism evidence="4 5">
    <name type="scientific">Anaerosporobacter mobilis DSM 15930</name>
    <dbReference type="NCBI Taxonomy" id="1120996"/>
    <lineage>
        <taxon>Bacteria</taxon>
        <taxon>Bacillati</taxon>
        <taxon>Bacillota</taxon>
        <taxon>Clostridia</taxon>
        <taxon>Lachnospirales</taxon>
        <taxon>Lachnospiraceae</taxon>
        <taxon>Anaerosporobacter</taxon>
    </lineage>
</organism>
<dbReference type="InterPro" id="IPR036388">
    <property type="entry name" value="WH-like_DNA-bd_sf"/>
</dbReference>
<feature type="domain" description="Insertion element IS150 protein InsJ-like helix-turn-helix" evidence="3">
    <location>
        <begin position="130"/>
        <end position="179"/>
    </location>
</feature>
<feature type="domain" description="Insertion element IS150 protein InsJ-like helix-turn-helix" evidence="3">
    <location>
        <begin position="69"/>
        <end position="109"/>
    </location>
</feature>
<dbReference type="AlphaFoldDB" id="A0A1M7MD17"/>
<feature type="domain" description="Insertion element IS150 protein InsJ-like helix-turn-helix" evidence="3">
    <location>
        <begin position="11"/>
        <end position="62"/>
    </location>
</feature>
<dbReference type="InterPro" id="IPR009057">
    <property type="entry name" value="Homeodomain-like_sf"/>
</dbReference>